<organism evidence="2 3">
    <name type="scientific">Roseimaritima multifibrata</name>
    <dbReference type="NCBI Taxonomy" id="1930274"/>
    <lineage>
        <taxon>Bacteria</taxon>
        <taxon>Pseudomonadati</taxon>
        <taxon>Planctomycetota</taxon>
        <taxon>Planctomycetia</taxon>
        <taxon>Pirellulales</taxon>
        <taxon>Pirellulaceae</taxon>
        <taxon>Roseimaritima</taxon>
    </lineage>
</organism>
<dbReference type="OrthoDB" id="228844at2"/>
<dbReference type="SUPFAM" id="SSF52047">
    <property type="entry name" value="RNI-like"/>
    <property type="match status" value="1"/>
</dbReference>
<evidence type="ECO:0000313" key="2">
    <source>
        <dbReference type="EMBL" id="QDS92042.1"/>
    </source>
</evidence>
<dbReference type="Gene3D" id="3.80.10.10">
    <property type="entry name" value="Ribonuclease Inhibitor"/>
    <property type="match status" value="1"/>
</dbReference>
<evidence type="ECO:0000313" key="3">
    <source>
        <dbReference type="Proteomes" id="UP000320672"/>
    </source>
</evidence>
<dbReference type="EMBL" id="CP036262">
    <property type="protein sequence ID" value="QDS92042.1"/>
    <property type="molecule type" value="Genomic_DNA"/>
</dbReference>
<gene>
    <name evidence="2" type="ORF">FF011L_07780</name>
</gene>
<evidence type="ECO:0000256" key="1">
    <source>
        <dbReference type="SAM" id="SignalP"/>
    </source>
</evidence>
<keyword evidence="3" id="KW-1185">Reference proteome</keyword>
<feature type="chain" id="PRO_5021983283" description="Leucine Rich repeats (2 copies)" evidence="1">
    <location>
        <begin position="21"/>
        <end position="551"/>
    </location>
</feature>
<keyword evidence="1" id="KW-0732">Signal</keyword>
<evidence type="ECO:0008006" key="4">
    <source>
        <dbReference type="Google" id="ProtNLM"/>
    </source>
</evidence>
<accession>A0A517MAX4</accession>
<reference evidence="2 3" key="1">
    <citation type="submission" date="2019-02" db="EMBL/GenBank/DDBJ databases">
        <title>Deep-cultivation of Planctomycetes and their phenomic and genomic characterization uncovers novel biology.</title>
        <authorList>
            <person name="Wiegand S."/>
            <person name="Jogler M."/>
            <person name="Boedeker C."/>
            <person name="Pinto D."/>
            <person name="Vollmers J."/>
            <person name="Rivas-Marin E."/>
            <person name="Kohn T."/>
            <person name="Peeters S.H."/>
            <person name="Heuer A."/>
            <person name="Rast P."/>
            <person name="Oberbeckmann S."/>
            <person name="Bunk B."/>
            <person name="Jeske O."/>
            <person name="Meyerdierks A."/>
            <person name="Storesund J.E."/>
            <person name="Kallscheuer N."/>
            <person name="Luecker S."/>
            <person name="Lage O.M."/>
            <person name="Pohl T."/>
            <person name="Merkel B.J."/>
            <person name="Hornburger P."/>
            <person name="Mueller R.-W."/>
            <person name="Bruemmer F."/>
            <person name="Labrenz M."/>
            <person name="Spormann A.M."/>
            <person name="Op den Camp H."/>
            <person name="Overmann J."/>
            <person name="Amann R."/>
            <person name="Jetten M.S.M."/>
            <person name="Mascher T."/>
            <person name="Medema M.H."/>
            <person name="Devos D.P."/>
            <person name="Kaster A.-K."/>
            <person name="Ovreas L."/>
            <person name="Rohde M."/>
            <person name="Galperin M.Y."/>
            <person name="Jogler C."/>
        </authorList>
    </citation>
    <scope>NUCLEOTIDE SEQUENCE [LARGE SCALE GENOMIC DNA]</scope>
    <source>
        <strain evidence="2 3">FF011L</strain>
    </source>
</reference>
<name>A0A517MAX4_9BACT</name>
<protein>
    <recommendedName>
        <fullName evidence="4">Leucine Rich repeats (2 copies)</fullName>
    </recommendedName>
</protein>
<dbReference type="AlphaFoldDB" id="A0A517MAX4"/>
<sequence length="551" mass="61441" precursor="true">MLRLILLAWFASAGMPLLLAERPDCRLVYFPLPAEAGDAAKSKTLWQQANSEIAAGDAAAAFHTLWQCHHADPGNLLARRALGLPPAKTSQVVTRRGRSAPPILRWRPGSYQQVETAHFTIFSTADPEAIASVGEQLERFYWVWAQVFFPLWEGRTDVGRGLRGDGAIGRGNQRMQVVLFKDAADYIRTLNPHVPGIERSTGFYSDPQRCTFLFAGEEADPATWQHELTHQLLSEATRSRLKPDQLPGEASQFWLIEGIATYMESVRFGKTQGWVGGWESPRLQFARYRWLSAGDSMPLAELIPAGRIAAQQREDLARWYAHAAAYTHLLMDDQDHRYQQALFAQLTKEYAIPRLAEEPPIVSPPMDLQAITKQMIPFLRLDDQRLFPPATDVSLKAICLGRTRVTAAGLAALPPQPDLQWLDLSGLAVDTADVTRLVPAPGSLDQLNLERTAIDDSLAEWLHQASRLSELDLSLTKIGDPALAELAAQTPLETVWLTGTQVTAETVKRLLRFKTLEQIDVQGTQVSDSEIEQQRTENPEVHFNPLQLIAQ</sequence>
<dbReference type="KEGG" id="rml:FF011L_07780"/>
<feature type="signal peptide" evidence="1">
    <location>
        <begin position="1"/>
        <end position="20"/>
    </location>
</feature>
<proteinExistence type="predicted"/>
<dbReference type="Proteomes" id="UP000320672">
    <property type="component" value="Chromosome"/>
</dbReference>
<dbReference type="InterPro" id="IPR032675">
    <property type="entry name" value="LRR_dom_sf"/>
</dbReference>
<dbReference type="RefSeq" id="WP_145350222.1">
    <property type="nucleotide sequence ID" value="NZ_CP036262.1"/>
</dbReference>